<dbReference type="SMART" id="SM00460">
    <property type="entry name" value="TGc"/>
    <property type="match status" value="1"/>
</dbReference>
<dbReference type="InterPro" id="IPR013589">
    <property type="entry name" value="Bac_transglu_N"/>
</dbReference>
<dbReference type="PANTHER" id="PTHR33490:SF6">
    <property type="entry name" value="SLL1049 PROTEIN"/>
    <property type="match status" value="1"/>
</dbReference>
<reference evidence="2 3" key="1">
    <citation type="submission" date="2019-02" db="EMBL/GenBank/DDBJ databases">
        <title>Pedobacter sp. RP-1-13 sp. nov., isolated from Arctic soil.</title>
        <authorList>
            <person name="Dahal R.H."/>
        </authorList>
    </citation>
    <scope>NUCLEOTIDE SEQUENCE [LARGE SCALE GENOMIC DNA]</scope>
    <source>
        <strain evidence="2 3">RP-1-13</strain>
    </source>
</reference>
<dbReference type="PANTHER" id="PTHR33490">
    <property type="entry name" value="BLR5614 PROTEIN-RELATED"/>
    <property type="match status" value="1"/>
</dbReference>
<dbReference type="Proteomes" id="UP000292884">
    <property type="component" value="Unassembled WGS sequence"/>
</dbReference>
<gene>
    <name evidence="2" type="ORF">EZ428_13995</name>
</gene>
<feature type="domain" description="Transglutaminase-like" evidence="1">
    <location>
        <begin position="171"/>
        <end position="237"/>
    </location>
</feature>
<evidence type="ECO:0000313" key="2">
    <source>
        <dbReference type="EMBL" id="TCC90383.1"/>
    </source>
</evidence>
<organism evidence="2 3">
    <name type="scientific">Pedobacter frigiditerrae</name>
    <dbReference type="NCBI Taxonomy" id="2530452"/>
    <lineage>
        <taxon>Bacteria</taxon>
        <taxon>Pseudomonadati</taxon>
        <taxon>Bacteroidota</taxon>
        <taxon>Sphingobacteriia</taxon>
        <taxon>Sphingobacteriales</taxon>
        <taxon>Sphingobacteriaceae</taxon>
        <taxon>Pedobacter</taxon>
    </lineage>
</organism>
<accession>A0A4R0MU94</accession>
<sequence>MPIYHVKHITRYSYPSSVIDSANQIILSPPSDDHQEIINHEIKIKPLAVIDSYEDFFGNKVGIFTIVEPHTDLVITVDAEVETKPVPVPSDFWSPKSQWETIDKLSLEVEFLDFVKSGIYKALPVIRCEISTIANREKTVLQCVQGLSSYVYDQITYQQGVTDVETDIDRIWELKAGVCQDFAHLLLEMLRISSIPARYVSGYICPFGNELRGIGATHAWVEAYIPDYGWLGIDPTNNCLVSDRHIRIAFGRNFNDCTPVKGTYKGSSAHTLTVSVVITNEKIKNEEESTSLHDDAAYVQQVVEPVAVINSYQRFIEMQQQQQQQ</sequence>
<dbReference type="Pfam" id="PF01841">
    <property type="entry name" value="Transglut_core"/>
    <property type="match status" value="1"/>
</dbReference>
<keyword evidence="3" id="KW-1185">Reference proteome</keyword>
<dbReference type="Gene3D" id="3.10.620.30">
    <property type="match status" value="1"/>
</dbReference>
<dbReference type="EMBL" id="SJSK01000003">
    <property type="protein sequence ID" value="TCC90383.1"/>
    <property type="molecule type" value="Genomic_DNA"/>
</dbReference>
<dbReference type="OrthoDB" id="9804872at2"/>
<dbReference type="Pfam" id="PF08379">
    <property type="entry name" value="Bact_transglu_N"/>
    <property type="match status" value="1"/>
</dbReference>
<protein>
    <submittedName>
        <fullName evidence="2">Transglutaminase family protein</fullName>
    </submittedName>
</protein>
<dbReference type="InterPro" id="IPR038765">
    <property type="entry name" value="Papain-like_cys_pep_sf"/>
</dbReference>
<name>A0A4R0MU94_9SPHI</name>
<proteinExistence type="predicted"/>
<dbReference type="AlphaFoldDB" id="A0A4R0MU94"/>
<dbReference type="RefSeq" id="WP_131553784.1">
    <property type="nucleotide sequence ID" value="NZ_SJSK01000003.1"/>
</dbReference>
<dbReference type="InterPro" id="IPR002931">
    <property type="entry name" value="Transglutaminase-like"/>
</dbReference>
<dbReference type="SUPFAM" id="SSF54001">
    <property type="entry name" value="Cysteine proteinases"/>
    <property type="match status" value="1"/>
</dbReference>
<evidence type="ECO:0000259" key="1">
    <source>
        <dbReference type="SMART" id="SM00460"/>
    </source>
</evidence>
<comment type="caution">
    <text evidence="2">The sequence shown here is derived from an EMBL/GenBank/DDBJ whole genome shotgun (WGS) entry which is preliminary data.</text>
</comment>
<evidence type="ECO:0000313" key="3">
    <source>
        <dbReference type="Proteomes" id="UP000292884"/>
    </source>
</evidence>